<dbReference type="Proteomes" id="UP000821845">
    <property type="component" value="Chromosome 1"/>
</dbReference>
<dbReference type="EMBL" id="CM023481">
    <property type="protein sequence ID" value="KAH6947365.1"/>
    <property type="molecule type" value="Genomic_DNA"/>
</dbReference>
<organism evidence="1 2">
    <name type="scientific">Hyalomma asiaticum</name>
    <name type="common">Tick</name>
    <dbReference type="NCBI Taxonomy" id="266040"/>
    <lineage>
        <taxon>Eukaryota</taxon>
        <taxon>Metazoa</taxon>
        <taxon>Ecdysozoa</taxon>
        <taxon>Arthropoda</taxon>
        <taxon>Chelicerata</taxon>
        <taxon>Arachnida</taxon>
        <taxon>Acari</taxon>
        <taxon>Parasitiformes</taxon>
        <taxon>Ixodida</taxon>
        <taxon>Ixodoidea</taxon>
        <taxon>Ixodidae</taxon>
        <taxon>Hyalomminae</taxon>
        <taxon>Hyalomma</taxon>
    </lineage>
</organism>
<comment type="caution">
    <text evidence="1">The sequence shown here is derived from an EMBL/GenBank/DDBJ whole genome shotgun (WGS) entry which is preliminary data.</text>
</comment>
<keyword evidence="2" id="KW-1185">Reference proteome</keyword>
<sequence length="61" mass="7072">MKPPLNVPKYKGTSDDVLVYKWLLFDMKAAEATWTHCDRVSHFKGGAFKWYLTTTIRHGTI</sequence>
<gene>
    <name evidence="1" type="ORF">HPB50_018518</name>
</gene>
<proteinExistence type="predicted"/>
<protein>
    <submittedName>
        <fullName evidence="1">Uncharacterized protein</fullName>
    </submittedName>
</protein>
<evidence type="ECO:0000313" key="2">
    <source>
        <dbReference type="Proteomes" id="UP000821845"/>
    </source>
</evidence>
<accession>A0ACB7TKC9</accession>
<evidence type="ECO:0000313" key="1">
    <source>
        <dbReference type="EMBL" id="KAH6947365.1"/>
    </source>
</evidence>
<name>A0ACB7TKC9_HYAAI</name>
<reference evidence="1" key="1">
    <citation type="submission" date="2020-05" db="EMBL/GenBank/DDBJ databases">
        <title>Large-scale comparative analyses of tick genomes elucidate their genetic diversity and vector capacities.</title>
        <authorList>
            <person name="Jia N."/>
            <person name="Wang J."/>
            <person name="Shi W."/>
            <person name="Du L."/>
            <person name="Sun Y."/>
            <person name="Zhan W."/>
            <person name="Jiang J."/>
            <person name="Wang Q."/>
            <person name="Zhang B."/>
            <person name="Ji P."/>
            <person name="Sakyi L.B."/>
            <person name="Cui X."/>
            <person name="Yuan T."/>
            <person name="Jiang B."/>
            <person name="Yang W."/>
            <person name="Lam T.T.-Y."/>
            <person name="Chang Q."/>
            <person name="Ding S."/>
            <person name="Wang X."/>
            <person name="Zhu J."/>
            <person name="Ruan X."/>
            <person name="Zhao L."/>
            <person name="Wei J."/>
            <person name="Que T."/>
            <person name="Du C."/>
            <person name="Cheng J."/>
            <person name="Dai P."/>
            <person name="Han X."/>
            <person name="Huang E."/>
            <person name="Gao Y."/>
            <person name="Liu J."/>
            <person name="Shao H."/>
            <person name="Ye R."/>
            <person name="Li L."/>
            <person name="Wei W."/>
            <person name="Wang X."/>
            <person name="Wang C."/>
            <person name="Yang T."/>
            <person name="Huo Q."/>
            <person name="Li W."/>
            <person name="Guo W."/>
            <person name="Chen H."/>
            <person name="Zhou L."/>
            <person name="Ni X."/>
            <person name="Tian J."/>
            <person name="Zhou Y."/>
            <person name="Sheng Y."/>
            <person name="Liu T."/>
            <person name="Pan Y."/>
            <person name="Xia L."/>
            <person name="Li J."/>
            <person name="Zhao F."/>
            <person name="Cao W."/>
        </authorList>
    </citation>
    <scope>NUCLEOTIDE SEQUENCE</scope>
    <source>
        <strain evidence="1">Hyas-2018</strain>
    </source>
</reference>